<dbReference type="InterPro" id="IPR011042">
    <property type="entry name" value="6-blade_b-propeller_TolB-like"/>
</dbReference>
<proteinExistence type="predicted"/>
<dbReference type="PANTHER" id="PTHR47064">
    <property type="entry name" value="PUTATIVE (AFU_ORTHOLOGUE AFUA_1G08990)-RELATED"/>
    <property type="match status" value="1"/>
</dbReference>
<feature type="domain" description="SMP-30/Gluconolactonase/LRE-like region" evidence="3">
    <location>
        <begin position="254"/>
        <end position="418"/>
    </location>
</feature>
<evidence type="ECO:0000313" key="4">
    <source>
        <dbReference type="EMBL" id="OAA68262.1"/>
    </source>
</evidence>
<protein>
    <submittedName>
        <fullName evidence="4">Six-bladed beta-propeller, TolB-like protein</fullName>
    </submittedName>
</protein>
<evidence type="ECO:0000313" key="5">
    <source>
        <dbReference type="Proteomes" id="UP000076874"/>
    </source>
</evidence>
<dbReference type="InterPro" id="IPR052988">
    <property type="entry name" value="Oryzine_lactonohydrolase"/>
</dbReference>
<dbReference type="OrthoDB" id="423498at2759"/>
<organism evidence="4 5">
    <name type="scientific">Niveomyces insectorum RCEF 264</name>
    <dbReference type="NCBI Taxonomy" id="1081102"/>
    <lineage>
        <taxon>Eukaryota</taxon>
        <taxon>Fungi</taxon>
        <taxon>Dikarya</taxon>
        <taxon>Ascomycota</taxon>
        <taxon>Pezizomycotina</taxon>
        <taxon>Sordariomycetes</taxon>
        <taxon>Hypocreomycetidae</taxon>
        <taxon>Hypocreales</taxon>
        <taxon>Cordycipitaceae</taxon>
        <taxon>Niveomyces</taxon>
    </lineage>
</organism>
<evidence type="ECO:0000256" key="2">
    <source>
        <dbReference type="SAM" id="Phobius"/>
    </source>
</evidence>
<dbReference type="PANTHER" id="PTHR47064:SF2">
    <property type="entry name" value="SMP-30_GLUCONOLACTONASE_LRE-LIKE REGION DOMAIN-CONTAINING PROTEIN-RELATED"/>
    <property type="match status" value="1"/>
</dbReference>
<reference evidence="4 5" key="1">
    <citation type="journal article" date="2016" name="Genome Biol. Evol.">
        <title>Divergent and convergent evolution of fungal pathogenicity.</title>
        <authorList>
            <person name="Shang Y."/>
            <person name="Xiao G."/>
            <person name="Zheng P."/>
            <person name="Cen K."/>
            <person name="Zhan S."/>
            <person name="Wang C."/>
        </authorList>
    </citation>
    <scope>NUCLEOTIDE SEQUENCE [LARGE SCALE GENOMIC DNA]</scope>
    <source>
        <strain evidence="4 5">RCEF 264</strain>
    </source>
</reference>
<evidence type="ECO:0000256" key="1">
    <source>
        <dbReference type="SAM" id="MobiDB-lite"/>
    </source>
</evidence>
<keyword evidence="2" id="KW-0472">Membrane</keyword>
<sequence>MASREKRGPAGPGRGSAKGATSAASTGTARTVVLASVAAVLAAAVGWSYAGRPSLTSASAWLPSTAGTGAGTGTALPPRAQFIDQASFNALPVVPPPSQFNGTTPFVPPGHTLASLHAKPFHVYDEAFVPLLGPDPTLTLIAKSDKNPLFHEAVVWSRGTDEMFFVQNAGAKDAGTGLAVSSIIQKISLAEAAAVSARRGSQTASDTDETDDFVTVTVVPSSPQVLNPNGATNFRGQLLFAGEVLINNYFGRQFSSLNDLAVHPHSRDVYFTDPSYGYLQDFRPAPGLRNQVYRWREATGALTVVADDFVLPNGITFSPDGAYAYVADTGMHHGFQGLKLSEPASIYRFDVRADGTFENRKTFAYVDSVVPDGVHCDTHGNVYAGCGDGIQVWNPSGTLLGKIFLGTTAANFQFAGAGRMVVCAETELYYVTLAAAGAYLESEL</sequence>
<keyword evidence="2" id="KW-0812">Transmembrane</keyword>
<name>A0A162JFR1_9HYPO</name>
<feature type="region of interest" description="Disordered" evidence="1">
    <location>
        <begin position="1"/>
        <end position="24"/>
    </location>
</feature>
<keyword evidence="2" id="KW-1133">Transmembrane helix</keyword>
<dbReference type="STRING" id="1081102.A0A162JFR1"/>
<comment type="caution">
    <text evidence="4">The sequence shown here is derived from an EMBL/GenBank/DDBJ whole genome shotgun (WGS) entry which is preliminary data.</text>
</comment>
<dbReference type="AlphaFoldDB" id="A0A162JFR1"/>
<dbReference type="Proteomes" id="UP000076874">
    <property type="component" value="Unassembled WGS sequence"/>
</dbReference>
<gene>
    <name evidence="4" type="ORF">SPI_00457</name>
</gene>
<dbReference type="EMBL" id="AZHD01000001">
    <property type="protein sequence ID" value="OAA68262.1"/>
    <property type="molecule type" value="Genomic_DNA"/>
</dbReference>
<dbReference type="InterPro" id="IPR013658">
    <property type="entry name" value="SGL"/>
</dbReference>
<dbReference type="Pfam" id="PF08450">
    <property type="entry name" value="SGL"/>
    <property type="match status" value="1"/>
</dbReference>
<evidence type="ECO:0000259" key="3">
    <source>
        <dbReference type="Pfam" id="PF08450"/>
    </source>
</evidence>
<keyword evidence="5" id="KW-1185">Reference proteome</keyword>
<dbReference type="SUPFAM" id="SSF63829">
    <property type="entry name" value="Calcium-dependent phosphotriesterase"/>
    <property type="match status" value="1"/>
</dbReference>
<accession>A0A162JFR1</accession>
<dbReference type="Gene3D" id="2.120.10.30">
    <property type="entry name" value="TolB, C-terminal domain"/>
    <property type="match status" value="1"/>
</dbReference>
<feature type="transmembrane region" description="Helical" evidence="2">
    <location>
        <begin position="32"/>
        <end position="50"/>
    </location>
</feature>